<protein>
    <recommendedName>
        <fullName evidence="4">Sialidase domain-containing protein</fullName>
    </recommendedName>
</protein>
<feature type="compositionally biased region" description="Basic and acidic residues" evidence="1">
    <location>
        <begin position="187"/>
        <end position="202"/>
    </location>
</feature>
<dbReference type="Gene3D" id="2.120.10.10">
    <property type="match status" value="1"/>
</dbReference>
<comment type="caution">
    <text evidence="2">The sequence shown here is derived from an EMBL/GenBank/DDBJ whole genome shotgun (WGS) entry which is preliminary data.</text>
</comment>
<dbReference type="CDD" id="cd15482">
    <property type="entry name" value="Sialidase_non-viral"/>
    <property type="match status" value="2"/>
</dbReference>
<evidence type="ECO:0000313" key="2">
    <source>
        <dbReference type="EMBL" id="KAK0644644.1"/>
    </source>
</evidence>
<proteinExistence type="predicted"/>
<accession>A0AA40CPM3</accession>
<dbReference type="InterPro" id="IPR036278">
    <property type="entry name" value="Sialidase_sf"/>
</dbReference>
<evidence type="ECO:0000256" key="1">
    <source>
        <dbReference type="SAM" id="MobiDB-lite"/>
    </source>
</evidence>
<feature type="compositionally biased region" description="Polar residues" evidence="1">
    <location>
        <begin position="169"/>
        <end position="179"/>
    </location>
</feature>
<keyword evidence="3" id="KW-1185">Reference proteome</keyword>
<feature type="region of interest" description="Disordered" evidence="1">
    <location>
        <begin position="127"/>
        <end position="205"/>
    </location>
</feature>
<evidence type="ECO:0000313" key="3">
    <source>
        <dbReference type="Proteomes" id="UP001174936"/>
    </source>
</evidence>
<gene>
    <name evidence="2" type="ORF">B0T16DRAFT_392957</name>
</gene>
<dbReference type="SUPFAM" id="SSF50939">
    <property type="entry name" value="Sialidases"/>
    <property type="match status" value="2"/>
</dbReference>
<dbReference type="Proteomes" id="UP001174936">
    <property type="component" value="Unassembled WGS sequence"/>
</dbReference>
<dbReference type="PANTHER" id="PTHR38792">
    <property type="entry name" value="BNR/ASP-BOX REPEAT DOMAIN PROTEIN (AFU_ORTHOLOGUE AFUA_7G06430)-RELATED"/>
    <property type="match status" value="1"/>
</dbReference>
<organism evidence="2 3">
    <name type="scientific">Cercophora newfieldiana</name>
    <dbReference type="NCBI Taxonomy" id="92897"/>
    <lineage>
        <taxon>Eukaryota</taxon>
        <taxon>Fungi</taxon>
        <taxon>Dikarya</taxon>
        <taxon>Ascomycota</taxon>
        <taxon>Pezizomycotina</taxon>
        <taxon>Sordariomycetes</taxon>
        <taxon>Sordariomycetidae</taxon>
        <taxon>Sordariales</taxon>
        <taxon>Lasiosphaeriaceae</taxon>
        <taxon>Cercophora</taxon>
    </lineage>
</organism>
<evidence type="ECO:0008006" key="4">
    <source>
        <dbReference type="Google" id="ProtNLM"/>
    </source>
</evidence>
<name>A0AA40CPM3_9PEZI</name>
<dbReference type="EMBL" id="JAULSV010000005">
    <property type="protein sequence ID" value="KAK0644644.1"/>
    <property type="molecule type" value="Genomic_DNA"/>
</dbReference>
<reference evidence="2" key="1">
    <citation type="submission" date="2023-06" db="EMBL/GenBank/DDBJ databases">
        <title>Genome-scale phylogeny and comparative genomics of the fungal order Sordariales.</title>
        <authorList>
            <consortium name="Lawrence Berkeley National Laboratory"/>
            <person name="Hensen N."/>
            <person name="Bonometti L."/>
            <person name="Westerberg I."/>
            <person name="Brannstrom I.O."/>
            <person name="Guillou S."/>
            <person name="Cros-Aarteil S."/>
            <person name="Calhoun S."/>
            <person name="Haridas S."/>
            <person name="Kuo A."/>
            <person name="Mondo S."/>
            <person name="Pangilinan J."/>
            <person name="Riley R."/>
            <person name="Labutti K."/>
            <person name="Andreopoulos B."/>
            <person name="Lipzen A."/>
            <person name="Chen C."/>
            <person name="Yanf M."/>
            <person name="Daum C."/>
            <person name="Ng V."/>
            <person name="Clum A."/>
            <person name="Steindorff A."/>
            <person name="Ohm R."/>
            <person name="Martin F."/>
            <person name="Silar P."/>
            <person name="Natvig D."/>
            <person name="Lalanne C."/>
            <person name="Gautier V."/>
            <person name="Ament-Velasquez S.L."/>
            <person name="Kruys A."/>
            <person name="Hutchinson M.I."/>
            <person name="Powell A.J."/>
            <person name="Barry K."/>
            <person name="Miller A.N."/>
            <person name="Grigoriev I.V."/>
            <person name="Debuchy R."/>
            <person name="Gladieux P."/>
            <person name="Thoren M.H."/>
            <person name="Johannesson H."/>
        </authorList>
    </citation>
    <scope>NUCLEOTIDE SEQUENCE</scope>
    <source>
        <strain evidence="2">SMH2532-1</strain>
    </source>
</reference>
<sequence>MTSNDDGVTWGNYREVYRPLGNKGWARQPQVANVGGKFVLTFVTNDQWSDTAASGMSNQNGLLKMLVSNDGVSWRPANVNFAGVTGAMGPEMDEPGLCPTNDGDTFFLLGVKDGTLTSEKWHMGAENQTHDWGSSGCESRLDNFGPGPSTGGHPWIGTNMDSGLHRDNSTSPERNSNNPWRHPGAPDSDHKWPSSLQEKKGEGSVGEDLEGWLSMCAHHVRVSTKSKHLPVLLIKGGIHVEQGTPERFPTGLWNPFLRLSNNGTVQLFYSGKNNASDQGINLRWSSDLGTSWSPPSIVSGTSTTLDDSPNVSPGMPDTKELMCTFSGTNKTTPNVTTIYHTTSYDDGFTWQSRDGFYSSNVSAGTPQIINTGKTVIFTLMANDVIPDFDAGLGAEGAALRMFLSPIQGVVERMFGQRGLNTIELDWYWAASYQAFHSNFSPFDGATISTIYHISSNDDGLTWSSRQELYARLRDHANATVPRIINMNGTLIFTLKTNDEPRYSDNELADRGVVKMLFSKDGTHWDPISIMEGTTMSGPYMRLPFLQYVNEIGELLMVTSNNQAELWGRGSYGFLYASKASLNWN</sequence>
<dbReference type="AlphaFoldDB" id="A0AA40CPM3"/>
<dbReference type="PANTHER" id="PTHR38792:SF3">
    <property type="entry name" value="BNR_ASP-BOX REPEAT DOMAIN PROTEIN (AFU_ORTHOLOGUE AFUA_7G06430)-RELATED"/>
    <property type="match status" value="1"/>
</dbReference>